<dbReference type="RefSeq" id="WP_188779915.1">
    <property type="nucleotide sequence ID" value="NZ_BMKQ01000001.1"/>
</dbReference>
<name>A0A917BMK6_9ACTN</name>
<evidence type="ECO:0000313" key="3">
    <source>
        <dbReference type="Proteomes" id="UP000649179"/>
    </source>
</evidence>
<dbReference type="InterPro" id="IPR000551">
    <property type="entry name" value="MerR-type_HTH_dom"/>
</dbReference>
<dbReference type="InterPro" id="IPR036388">
    <property type="entry name" value="WH-like_DNA-bd_sf"/>
</dbReference>
<dbReference type="SUPFAM" id="SSF46689">
    <property type="entry name" value="Homeodomain-like"/>
    <property type="match status" value="1"/>
</dbReference>
<protein>
    <recommendedName>
        <fullName evidence="1">HTH merR-type domain-containing protein</fullName>
    </recommendedName>
</protein>
<comment type="caution">
    <text evidence="2">The sequence shown here is derived from an EMBL/GenBank/DDBJ whole genome shotgun (WGS) entry which is preliminary data.</text>
</comment>
<organism evidence="2 3">
    <name type="scientific">Marmoricola endophyticus</name>
    <dbReference type="NCBI Taxonomy" id="2040280"/>
    <lineage>
        <taxon>Bacteria</taxon>
        <taxon>Bacillati</taxon>
        <taxon>Actinomycetota</taxon>
        <taxon>Actinomycetes</taxon>
        <taxon>Propionibacteriales</taxon>
        <taxon>Nocardioidaceae</taxon>
        <taxon>Marmoricola</taxon>
    </lineage>
</organism>
<dbReference type="GO" id="GO:0003677">
    <property type="term" value="F:DNA binding"/>
    <property type="evidence" value="ECO:0007669"/>
    <property type="project" value="InterPro"/>
</dbReference>
<proteinExistence type="predicted"/>
<dbReference type="Gene3D" id="1.10.10.10">
    <property type="entry name" value="Winged helix-like DNA-binding domain superfamily/Winged helix DNA-binding domain"/>
    <property type="match status" value="1"/>
</dbReference>
<dbReference type="Proteomes" id="UP000649179">
    <property type="component" value="Unassembled WGS sequence"/>
</dbReference>
<dbReference type="SUPFAM" id="SSF46955">
    <property type="entry name" value="Putative DNA-binding domain"/>
    <property type="match status" value="1"/>
</dbReference>
<reference evidence="2" key="2">
    <citation type="submission" date="2020-09" db="EMBL/GenBank/DDBJ databases">
        <authorList>
            <person name="Sun Q."/>
            <person name="Zhou Y."/>
        </authorList>
    </citation>
    <scope>NUCLEOTIDE SEQUENCE</scope>
    <source>
        <strain evidence="2">CGMCC 1.16067</strain>
    </source>
</reference>
<dbReference type="Pfam" id="PF04255">
    <property type="entry name" value="DUF433"/>
    <property type="match status" value="1"/>
</dbReference>
<keyword evidence="3" id="KW-1185">Reference proteome</keyword>
<dbReference type="Gene3D" id="1.10.1660.10">
    <property type="match status" value="1"/>
</dbReference>
<feature type="domain" description="HTH merR-type" evidence="1">
    <location>
        <begin position="10"/>
        <end position="82"/>
    </location>
</feature>
<accession>A0A917BMK6</accession>
<dbReference type="PANTHER" id="PTHR34849:SF3">
    <property type="entry name" value="SSR2962 PROTEIN"/>
    <property type="match status" value="1"/>
</dbReference>
<dbReference type="SMART" id="SM00422">
    <property type="entry name" value="HTH_MERR"/>
    <property type="match status" value="1"/>
</dbReference>
<evidence type="ECO:0000313" key="2">
    <source>
        <dbReference type="EMBL" id="GGF48583.1"/>
    </source>
</evidence>
<dbReference type="InterPro" id="IPR007367">
    <property type="entry name" value="DUF433"/>
</dbReference>
<reference evidence="2" key="1">
    <citation type="journal article" date="2014" name="Int. J. Syst. Evol. Microbiol.">
        <title>Complete genome sequence of Corynebacterium casei LMG S-19264T (=DSM 44701T), isolated from a smear-ripened cheese.</title>
        <authorList>
            <consortium name="US DOE Joint Genome Institute (JGI-PGF)"/>
            <person name="Walter F."/>
            <person name="Albersmeier A."/>
            <person name="Kalinowski J."/>
            <person name="Ruckert C."/>
        </authorList>
    </citation>
    <scope>NUCLEOTIDE SEQUENCE</scope>
    <source>
        <strain evidence="2">CGMCC 1.16067</strain>
    </source>
</reference>
<dbReference type="EMBL" id="BMKQ01000001">
    <property type="protein sequence ID" value="GGF48583.1"/>
    <property type="molecule type" value="Genomic_DNA"/>
</dbReference>
<dbReference type="InterPro" id="IPR009057">
    <property type="entry name" value="Homeodomain-like_sf"/>
</dbReference>
<dbReference type="InterPro" id="IPR009061">
    <property type="entry name" value="DNA-bd_dom_put_sf"/>
</dbReference>
<dbReference type="Pfam" id="PF13411">
    <property type="entry name" value="MerR_1"/>
    <property type="match status" value="1"/>
</dbReference>
<evidence type="ECO:0000259" key="1">
    <source>
        <dbReference type="SMART" id="SM00422"/>
    </source>
</evidence>
<gene>
    <name evidence="2" type="ORF">GCM10011519_23270</name>
</gene>
<dbReference type="PANTHER" id="PTHR34849">
    <property type="entry name" value="SSL5025 PROTEIN"/>
    <property type="match status" value="1"/>
</dbReference>
<sequence length="205" mass="22503">MASEEQLVMLTRPRLARIGGVSERRLDYWEKTGLVASTVDDRLSGSRRIRLYDFTDAMTAMVLASLRQNVSLQHVRQIVAHLRSLDFGVTEVRFALAGNRVHFQLPDGTWSDAADPGQIAISEVLDLRPLRAAVLGAGARAEEHRGQIERRRGVHGSKPVIAGTRVPVKTVQAFLERGRSAAEIIESYPALTPDDVEAVRGLASA</sequence>
<dbReference type="AlphaFoldDB" id="A0A917BMK6"/>
<dbReference type="GO" id="GO:0006355">
    <property type="term" value="P:regulation of DNA-templated transcription"/>
    <property type="evidence" value="ECO:0007669"/>
    <property type="project" value="InterPro"/>
</dbReference>